<organism evidence="1 2">
    <name type="scientific">Caerostris extrusa</name>
    <name type="common">Bark spider</name>
    <name type="synonym">Caerostris bankana</name>
    <dbReference type="NCBI Taxonomy" id="172846"/>
    <lineage>
        <taxon>Eukaryota</taxon>
        <taxon>Metazoa</taxon>
        <taxon>Ecdysozoa</taxon>
        <taxon>Arthropoda</taxon>
        <taxon>Chelicerata</taxon>
        <taxon>Arachnida</taxon>
        <taxon>Araneae</taxon>
        <taxon>Araneomorphae</taxon>
        <taxon>Entelegynae</taxon>
        <taxon>Araneoidea</taxon>
        <taxon>Araneidae</taxon>
        <taxon>Caerostris</taxon>
    </lineage>
</organism>
<dbReference type="Proteomes" id="UP001054945">
    <property type="component" value="Unassembled WGS sequence"/>
</dbReference>
<comment type="caution">
    <text evidence="1">The sequence shown here is derived from an EMBL/GenBank/DDBJ whole genome shotgun (WGS) entry which is preliminary data.</text>
</comment>
<gene>
    <name evidence="1" type="ORF">CEXT_429181</name>
</gene>
<protein>
    <submittedName>
        <fullName evidence="1">Uncharacterized protein</fullName>
    </submittedName>
</protein>
<reference evidence="1 2" key="1">
    <citation type="submission" date="2021-06" db="EMBL/GenBank/DDBJ databases">
        <title>Caerostris extrusa draft genome.</title>
        <authorList>
            <person name="Kono N."/>
            <person name="Arakawa K."/>
        </authorList>
    </citation>
    <scope>NUCLEOTIDE SEQUENCE [LARGE SCALE GENOMIC DNA]</scope>
</reference>
<evidence type="ECO:0000313" key="2">
    <source>
        <dbReference type="Proteomes" id="UP001054945"/>
    </source>
</evidence>
<proteinExistence type="predicted"/>
<dbReference type="EMBL" id="BPLR01002639">
    <property type="protein sequence ID" value="GIX75960.1"/>
    <property type="molecule type" value="Genomic_DNA"/>
</dbReference>
<keyword evidence="2" id="KW-1185">Reference proteome</keyword>
<name>A0AAV4MVF9_CAEEX</name>
<evidence type="ECO:0000313" key="1">
    <source>
        <dbReference type="EMBL" id="GIX75960.1"/>
    </source>
</evidence>
<dbReference type="AlphaFoldDB" id="A0AAV4MVF9"/>
<accession>A0AAV4MVF9</accession>
<sequence>MLSNEYNVITLPSICKHRTSVQQAFRLISAHKSGFCHPKKRLPRARTRAFYHPHQVGHPHCLNITNLRSACWDARAGHPRKSEGRKISLLYKSLSGRAAIKLFHNSNLPSC</sequence>